<keyword evidence="7" id="KW-1185">Reference proteome</keyword>
<evidence type="ECO:0000256" key="2">
    <source>
        <dbReference type="ARBA" id="ARBA00010876"/>
    </source>
</evidence>
<evidence type="ECO:0000256" key="4">
    <source>
        <dbReference type="RuleBase" id="RU362028"/>
    </source>
</evidence>
<evidence type="ECO:0000256" key="3">
    <source>
        <dbReference type="PROSITE-ProRule" id="PRU00182"/>
    </source>
</evidence>
<dbReference type="Gene3D" id="3.30.2350.10">
    <property type="entry name" value="Pseudouridine synthase"/>
    <property type="match status" value="1"/>
</dbReference>
<accession>A0ABZ3J133</accession>
<reference evidence="6" key="1">
    <citation type="submission" date="2024-05" db="EMBL/GenBank/DDBJ databases">
        <title>Isolation and characterization of Sporomusa carbonis sp. nov., a carboxydotrophic hydrogenogen in the genus of Sporomusa isolated from a charcoal burning pile.</title>
        <authorList>
            <person name="Boeer T."/>
            <person name="Rosenbaum F."/>
            <person name="Eysell L."/>
            <person name="Mueller V."/>
            <person name="Daniel R."/>
            <person name="Poehlein A."/>
        </authorList>
    </citation>
    <scope>NUCLEOTIDE SEQUENCE [LARGE SCALE GENOMIC DNA]</scope>
    <source>
        <strain evidence="6">DSM 3132</strain>
    </source>
</reference>
<dbReference type="InterPro" id="IPR006145">
    <property type="entry name" value="PsdUridine_synth_RsuA/RluA"/>
</dbReference>
<dbReference type="PANTHER" id="PTHR21600:SF71">
    <property type="entry name" value="PSEUDOURIDINE SYNTHASE"/>
    <property type="match status" value="1"/>
</dbReference>
<keyword evidence="4 6" id="KW-0413">Isomerase</keyword>
<dbReference type="EMBL" id="CP155571">
    <property type="protein sequence ID" value="XFO71774.1"/>
    <property type="molecule type" value="Genomic_DNA"/>
</dbReference>
<dbReference type="SUPFAM" id="SSF55120">
    <property type="entry name" value="Pseudouridine synthase"/>
    <property type="match status" value="1"/>
</dbReference>
<proteinExistence type="inferred from homology"/>
<sequence length="301" mass="33774">MKSFQSVKISPEHAGQTVETYLKQVLQLSGRKIQKLTRQKGVFLNGRPVFLQKQLKLNDTLRVLVLQDVAYGVEPEPGAIEILYEDNCLLVVNKPPFQLVHPTGQTITGTLANYLAHYLAEQGILTTIRAVHRLDRETSGCVIFAKDSRSQTLLEQQLKDKTLTRSYQALIKGSINPPFGKIEAPIGPHPSFPNRRAINPQGEAAITHYRTIQSFSDATLLALTLETGRTHQIRVHLAHIGHPILGDRMYGIRTPLISRQALHANLVHFEHLENKQVVTVEAPLPADFTRLIHYCDTNQPE</sequence>
<dbReference type="InterPro" id="IPR006224">
    <property type="entry name" value="PsdUridine_synth_RluA-like_CS"/>
</dbReference>
<dbReference type="EC" id="5.4.99.-" evidence="4"/>
<dbReference type="InterPro" id="IPR020103">
    <property type="entry name" value="PsdUridine_synth_cat_dom_sf"/>
</dbReference>
<evidence type="ECO:0000313" key="6">
    <source>
        <dbReference type="EMBL" id="XFO71774.1"/>
    </source>
</evidence>
<protein>
    <recommendedName>
        <fullName evidence="4">Pseudouridine synthase</fullName>
        <ecNumber evidence="4">5.4.99.-</ecNumber>
    </recommendedName>
</protein>
<comment type="function">
    <text evidence="4">Responsible for synthesis of pseudouridine from uracil.</text>
</comment>
<keyword evidence="3" id="KW-0694">RNA-binding</keyword>
<dbReference type="InterPro" id="IPR050188">
    <property type="entry name" value="RluA_PseudoU_synthase"/>
</dbReference>
<evidence type="ECO:0000256" key="1">
    <source>
        <dbReference type="ARBA" id="ARBA00000073"/>
    </source>
</evidence>
<organism evidence="6 7">
    <name type="scientific">Sporomusa acidovorans (strain ATCC 49682 / DSM 3132 / Mol)</name>
    <dbReference type="NCBI Taxonomy" id="1123286"/>
    <lineage>
        <taxon>Bacteria</taxon>
        <taxon>Bacillati</taxon>
        <taxon>Bacillota</taxon>
        <taxon>Negativicutes</taxon>
        <taxon>Selenomonadales</taxon>
        <taxon>Sporomusaceae</taxon>
        <taxon>Sporomusa</taxon>
    </lineage>
</organism>
<dbReference type="PROSITE" id="PS50889">
    <property type="entry name" value="S4"/>
    <property type="match status" value="1"/>
</dbReference>
<comment type="similarity">
    <text evidence="2 4">Belongs to the pseudouridine synthase RluA family.</text>
</comment>
<evidence type="ECO:0000313" key="7">
    <source>
        <dbReference type="Proteomes" id="UP000216052"/>
    </source>
</evidence>
<feature type="domain" description="Pseudouridine synthase RsuA/RluA-like" evidence="5">
    <location>
        <begin position="89"/>
        <end position="239"/>
    </location>
</feature>
<name>A0ABZ3J133_SPOA4</name>
<evidence type="ECO:0000259" key="5">
    <source>
        <dbReference type="Pfam" id="PF00849"/>
    </source>
</evidence>
<gene>
    <name evidence="6" type="primary">rluD_1</name>
    <name evidence="6" type="ORF">SPACI_018110</name>
</gene>
<comment type="catalytic activity">
    <reaction evidence="1 4">
        <text>a uridine in RNA = a pseudouridine in RNA</text>
        <dbReference type="Rhea" id="RHEA:48348"/>
        <dbReference type="Rhea" id="RHEA-COMP:12068"/>
        <dbReference type="Rhea" id="RHEA-COMP:12069"/>
        <dbReference type="ChEBI" id="CHEBI:65314"/>
        <dbReference type="ChEBI" id="CHEBI:65315"/>
    </reaction>
</comment>
<dbReference type="Proteomes" id="UP000216052">
    <property type="component" value="Chromosome"/>
</dbReference>
<dbReference type="PROSITE" id="PS01129">
    <property type="entry name" value="PSI_RLU"/>
    <property type="match status" value="1"/>
</dbReference>
<dbReference type="CDD" id="cd02869">
    <property type="entry name" value="PseudoU_synth_RluA_like"/>
    <property type="match status" value="1"/>
</dbReference>
<dbReference type="PANTHER" id="PTHR21600">
    <property type="entry name" value="MITOCHONDRIAL RNA PSEUDOURIDINE SYNTHASE"/>
    <property type="match status" value="1"/>
</dbReference>
<dbReference type="NCBIfam" id="TIGR00005">
    <property type="entry name" value="rluA_subfam"/>
    <property type="match status" value="1"/>
</dbReference>
<dbReference type="InterPro" id="IPR006225">
    <property type="entry name" value="PsdUridine_synth_RluC/D"/>
</dbReference>
<dbReference type="GO" id="GO:0160140">
    <property type="term" value="F:23S rRNA pseudouridine(1911/1915/1917) synthase activity"/>
    <property type="evidence" value="ECO:0007669"/>
    <property type="project" value="UniProtKB-EC"/>
</dbReference>
<dbReference type="Pfam" id="PF00849">
    <property type="entry name" value="PseudoU_synth_2"/>
    <property type="match status" value="1"/>
</dbReference>
<dbReference type="RefSeq" id="WP_093794451.1">
    <property type="nucleotide sequence ID" value="NZ_CP155571.1"/>
</dbReference>